<evidence type="ECO:0000259" key="1">
    <source>
        <dbReference type="Pfam" id="PF13391"/>
    </source>
</evidence>
<evidence type="ECO:0000313" key="2">
    <source>
        <dbReference type="EMBL" id="OAA66156.1"/>
    </source>
</evidence>
<reference evidence="2 3" key="1">
    <citation type="journal article" date="2016" name="Genome Biol. Evol.">
        <title>Divergent and convergent evolution of fungal pathogenicity.</title>
        <authorList>
            <person name="Shang Y."/>
            <person name="Xiao G."/>
            <person name="Zheng P."/>
            <person name="Cen K."/>
            <person name="Zhan S."/>
            <person name="Wang C."/>
        </authorList>
    </citation>
    <scope>NUCLEOTIDE SEQUENCE [LARGE SCALE GENOMIC DNA]</scope>
    <source>
        <strain evidence="2 3">ARSEF 2679</strain>
    </source>
</reference>
<dbReference type="OrthoDB" id="2104739at2759"/>
<dbReference type="EMBL" id="AZHB01000008">
    <property type="protein sequence ID" value="OAA66156.1"/>
    <property type="molecule type" value="Genomic_DNA"/>
</dbReference>
<feature type="domain" description="HNH nuclease" evidence="1">
    <location>
        <begin position="107"/>
        <end position="191"/>
    </location>
</feature>
<dbReference type="Pfam" id="PF13391">
    <property type="entry name" value="HNH_2"/>
    <property type="match status" value="1"/>
</dbReference>
<proteinExistence type="predicted"/>
<evidence type="ECO:0000313" key="3">
    <source>
        <dbReference type="Proteomes" id="UP000076744"/>
    </source>
</evidence>
<gene>
    <name evidence="2" type="ORF">ISF_03994</name>
</gene>
<comment type="caution">
    <text evidence="2">The sequence shown here is derived from an EMBL/GenBank/DDBJ whole genome shotgun (WGS) entry which is preliminary data.</text>
</comment>
<sequence length="295" mass="33336">MEGPAIDLSDDEQAEALGARVAVFAEYLVDNFFLPLRASTARTPQPTPHYRSATLRSSSRDFVGTPERLSTLRGDCLTRDRHRCVISRAFDMIKARERETPEGLIVDDAGEPIEDNNIHYLEVTHILPHSLVHVAADEELSETRKTALEILNMLDNDVAQLINGVDIDRPHNSLTLTLNMHRGLGAFDIYFTQIPDRPHTYRIETFRRIGFMVMFPVTRALYLSVDQSIEPPAPRLLALHRAIGHILHLSGAGAYIDNILRKFEEEQPVQCNGSTPLGEFVQLRMNRWDATAINF</sequence>
<dbReference type="AlphaFoldDB" id="A0A167YCC8"/>
<dbReference type="GeneID" id="30020286"/>
<dbReference type="Proteomes" id="UP000076744">
    <property type="component" value="Unassembled WGS sequence"/>
</dbReference>
<keyword evidence="3" id="KW-1185">Reference proteome</keyword>
<name>A0A167YCC8_CORFA</name>
<protein>
    <recommendedName>
        <fullName evidence="1">HNH nuclease domain-containing protein</fullName>
    </recommendedName>
</protein>
<dbReference type="InterPro" id="IPR003615">
    <property type="entry name" value="HNH_nuc"/>
</dbReference>
<accession>A0A167YCC8</accession>
<dbReference type="STRING" id="1081104.A0A167YCC8"/>
<dbReference type="RefSeq" id="XP_018705180.1">
    <property type="nucleotide sequence ID" value="XM_018847600.1"/>
</dbReference>
<organism evidence="2 3">
    <name type="scientific">Cordyceps fumosorosea (strain ARSEF 2679)</name>
    <name type="common">Isaria fumosorosea</name>
    <dbReference type="NCBI Taxonomy" id="1081104"/>
    <lineage>
        <taxon>Eukaryota</taxon>
        <taxon>Fungi</taxon>
        <taxon>Dikarya</taxon>
        <taxon>Ascomycota</taxon>
        <taxon>Pezizomycotina</taxon>
        <taxon>Sordariomycetes</taxon>
        <taxon>Hypocreomycetidae</taxon>
        <taxon>Hypocreales</taxon>
        <taxon>Cordycipitaceae</taxon>
        <taxon>Cordyceps</taxon>
    </lineage>
</organism>